<organism evidence="3 4">
    <name type="scientific">Ampelomyces quisqualis</name>
    <name type="common">Powdery mildew agent</name>
    <dbReference type="NCBI Taxonomy" id="50730"/>
    <lineage>
        <taxon>Eukaryota</taxon>
        <taxon>Fungi</taxon>
        <taxon>Dikarya</taxon>
        <taxon>Ascomycota</taxon>
        <taxon>Pezizomycotina</taxon>
        <taxon>Dothideomycetes</taxon>
        <taxon>Pleosporomycetidae</taxon>
        <taxon>Pleosporales</taxon>
        <taxon>Pleosporineae</taxon>
        <taxon>Phaeosphaeriaceae</taxon>
        <taxon>Ampelomyces</taxon>
    </lineage>
</organism>
<dbReference type="AlphaFoldDB" id="A0A6A5QHY4"/>
<keyword evidence="2" id="KW-0472">Membrane</keyword>
<name>A0A6A5QHY4_AMPQU</name>
<proteinExistence type="predicted"/>
<keyword evidence="4" id="KW-1185">Reference proteome</keyword>
<keyword evidence="2" id="KW-0812">Transmembrane</keyword>
<accession>A0A6A5QHY4</accession>
<protein>
    <submittedName>
        <fullName evidence="3">Uncharacterized protein</fullName>
    </submittedName>
</protein>
<reference evidence="3" key="1">
    <citation type="journal article" date="2020" name="Stud. Mycol.">
        <title>101 Dothideomycetes genomes: a test case for predicting lifestyles and emergence of pathogens.</title>
        <authorList>
            <person name="Haridas S."/>
            <person name="Albert R."/>
            <person name="Binder M."/>
            <person name="Bloem J."/>
            <person name="Labutti K."/>
            <person name="Salamov A."/>
            <person name="Andreopoulos B."/>
            <person name="Baker S."/>
            <person name="Barry K."/>
            <person name="Bills G."/>
            <person name="Bluhm B."/>
            <person name="Cannon C."/>
            <person name="Castanera R."/>
            <person name="Culley D."/>
            <person name="Daum C."/>
            <person name="Ezra D."/>
            <person name="Gonzalez J."/>
            <person name="Henrissat B."/>
            <person name="Kuo A."/>
            <person name="Liang C."/>
            <person name="Lipzen A."/>
            <person name="Lutzoni F."/>
            <person name="Magnuson J."/>
            <person name="Mondo S."/>
            <person name="Nolan M."/>
            <person name="Ohm R."/>
            <person name="Pangilinan J."/>
            <person name="Park H.-J."/>
            <person name="Ramirez L."/>
            <person name="Alfaro M."/>
            <person name="Sun H."/>
            <person name="Tritt A."/>
            <person name="Yoshinaga Y."/>
            <person name="Zwiers L.-H."/>
            <person name="Turgeon B."/>
            <person name="Goodwin S."/>
            <person name="Spatafora J."/>
            <person name="Crous P."/>
            <person name="Grigoriev I."/>
        </authorList>
    </citation>
    <scope>NUCLEOTIDE SEQUENCE</scope>
    <source>
        <strain evidence="3">HMLAC05119</strain>
    </source>
</reference>
<evidence type="ECO:0000256" key="1">
    <source>
        <dbReference type="SAM" id="MobiDB-lite"/>
    </source>
</evidence>
<sequence length="148" mass="15712">MHAKNSAPLWPTTRRNGARYGGRRQSDTHAEELNAGGGIRRSLRDMAPSAPSAEDSGYWALGTYCDMLSTGDMLRTVRACKTTALLSPPGRRCLAGCSALEALPNNAGTGPRVLNTARFHNTGRRILLFATLAAFIVAAVLCPPASIS</sequence>
<evidence type="ECO:0000256" key="2">
    <source>
        <dbReference type="SAM" id="Phobius"/>
    </source>
</evidence>
<gene>
    <name evidence="3" type="ORF">BDU57DRAFT_517949</name>
</gene>
<evidence type="ECO:0000313" key="4">
    <source>
        <dbReference type="Proteomes" id="UP000800096"/>
    </source>
</evidence>
<dbReference type="EMBL" id="ML979136">
    <property type="protein sequence ID" value="KAF1915123.1"/>
    <property type="molecule type" value="Genomic_DNA"/>
</dbReference>
<feature type="region of interest" description="Disordered" evidence="1">
    <location>
        <begin position="1"/>
        <end position="54"/>
    </location>
</feature>
<dbReference type="Proteomes" id="UP000800096">
    <property type="component" value="Unassembled WGS sequence"/>
</dbReference>
<feature type="transmembrane region" description="Helical" evidence="2">
    <location>
        <begin position="126"/>
        <end position="147"/>
    </location>
</feature>
<evidence type="ECO:0000313" key="3">
    <source>
        <dbReference type="EMBL" id="KAF1915123.1"/>
    </source>
</evidence>
<keyword evidence="2" id="KW-1133">Transmembrane helix</keyword>